<organism evidence="1 2">
    <name type="scientific">Pyronema omphalodes (strain CBS 100304)</name>
    <name type="common">Pyronema confluens</name>
    <dbReference type="NCBI Taxonomy" id="1076935"/>
    <lineage>
        <taxon>Eukaryota</taxon>
        <taxon>Fungi</taxon>
        <taxon>Dikarya</taxon>
        <taxon>Ascomycota</taxon>
        <taxon>Pezizomycotina</taxon>
        <taxon>Pezizomycetes</taxon>
        <taxon>Pezizales</taxon>
        <taxon>Pyronemataceae</taxon>
        <taxon>Pyronema</taxon>
    </lineage>
</organism>
<dbReference type="Proteomes" id="UP000018144">
    <property type="component" value="Unassembled WGS sequence"/>
</dbReference>
<dbReference type="AlphaFoldDB" id="U4LPA6"/>
<accession>U4LPA6</accession>
<gene>
    <name evidence="1" type="ORF">PCON_02254</name>
</gene>
<name>U4LPA6_PYROM</name>
<keyword evidence="2" id="KW-1185">Reference proteome</keyword>
<sequence>MGELLDLSLEILTVCQCKRGIERLGRTFKIFNRPEVEMLEKLTKKLAVFAWPVLEYTKRGMVKGQSNRWSLILESYDKKKARKSGTEICGDPEKKMAWSIVVSAKDIF</sequence>
<proteinExistence type="predicted"/>
<evidence type="ECO:0000313" key="1">
    <source>
        <dbReference type="EMBL" id="CCX33991.1"/>
    </source>
</evidence>
<protein>
    <submittedName>
        <fullName evidence="1">Uncharacterized protein</fullName>
    </submittedName>
</protein>
<reference evidence="1 2" key="1">
    <citation type="journal article" date="2013" name="PLoS Genet.">
        <title>The genome and development-dependent transcriptomes of Pyronema confluens: a window into fungal evolution.</title>
        <authorList>
            <person name="Traeger S."/>
            <person name="Altegoer F."/>
            <person name="Freitag M."/>
            <person name="Gabaldon T."/>
            <person name="Kempken F."/>
            <person name="Kumar A."/>
            <person name="Marcet-Houben M."/>
            <person name="Poggeler S."/>
            <person name="Stajich J.E."/>
            <person name="Nowrousian M."/>
        </authorList>
    </citation>
    <scope>NUCLEOTIDE SEQUENCE [LARGE SCALE GENOMIC DNA]</scope>
    <source>
        <strain evidence="2">CBS 100304</strain>
        <tissue evidence="1">Vegetative mycelium</tissue>
    </source>
</reference>
<dbReference type="EMBL" id="HF936260">
    <property type="protein sequence ID" value="CCX33991.1"/>
    <property type="molecule type" value="Genomic_DNA"/>
</dbReference>
<evidence type="ECO:0000313" key="2">
    <source>
        <dbReference type="Proteomes" id="UP000018144"/>
    </source>
</evidence>